<evidence type="ECO:0000313" key="1">
    <source>
        <dbReference type="EMBL" id="MTG98870.1"/>
    </source>
</evidence>
<dbReference type="Proteomes" id="UP000438760">
    <property type="component" value="Unassembled WGS sequence"/>
</dbReference>
<dbReference type="PANTHER" id="PTHR43857:SF1">
    <property type="entry name" value="YJGH FAMILY PROTEIN"/>
    <property type="match status" value="1"/>
</dbReference>
<dbReference type="AlphaFoldDB" id="A0A6I3LNI0"/>
<accession>A0A6I3LNI0</accession>
<reference evidence="1 2" key="1">
    <citation type="submission" date="2019-11" db="EMBL/GenBank/DDBJ databases">
        <title>Genome of Strain BIT-d1.</title>
        <authorList>
            <person name="Yang Y."/>
        </authorList>
    </citation>
    <scope>NUCLEOTIDE SEQUENCE [LARGE SCALE GENOMIC DNA]</scope>
    <source>
        <strain evidence="1 2">BIT-d1</strain>
    </source>
</reference>
<evidence type="ECO:0000313" key="2">
    <source>
        <dbReference type="Proteomes" id="UP000438760"/>
    </source>
</evidence>
<dbReference type="Pfam" id="PF01042">
    <property type="entry name" value="Ribonuc_L-PSP"/>
    <property type="match status" value="1"/>
</dbReference>
<keyword evidence="2" id="KW-1185">Reference proteome</keyword>
<dbReference type="EMBL" id="WMJX01000032">
    <property type="protein sequence ID" value="MTG98870.1"/>
    <property type="molecule type" value="Genomic_DNA"/>
</dbReference>
<name>A0A6I3LNI0_9FLAO</name>
<dbReference type="InterPro" id="IPR006175">
    <property type="entry name" value="YjgF/YER057c/UK114"/>
</dbReference>
<dbReference type="OrthoDB" id="9795206at2"/>
<dbReference type="InterPro" id="IPR035959">
    <property type="entry name" value="RutC-like_sf"/>
</dbReference>
<comment type="caution">
    <text evidence="1">The sequence shown here is derived from an EMBL/GenBank/DDBJ whole genome shotgun (WGS) entry which is preliminary data.</text>
</comment>
<dbReference type="SUPFAM" id="SSF55298">
    <property type="entry name" value="YjgF-like"/>
    <property type="match status" value="1"/>
</dbReference>
<dbReference type="RefSeq" id="WP_155092883.1">
    <property type="nucleotide sequence ID" value="NZ_WMJX01000032.1"/>
</dbReference>
<dbReference type="PANTHER" id="PTHR43857">
    <property type="entry name" value="BLR7761 PROTEIN"/>
    <property type="match status" value="1"/>
</dbReference>
<gene>
    <name evidence="1" type="ORF">GJV76_12135</name>
</gene>
<dbReference type="Gene3D" id="3.30.1330.40">
    <property type="entry name" value="RutC-like"/>
    <property type="match status" value="1"/>
</dbReference>
<sequence>MKNMKEVKRVNPTTLSSPVGRYSHVTIVPKEATIYTFSGQIGTDKEGRIPMVFNEQVDNTFANIRALLESQGLSSQDVIKVNIWSTKEIDWEYFDKVWEELFEGSHPSMTIAYITALGLSEIDIEIEVWAAAI</sequence>
<protein>
    <submittedName>
        <fullName evidence="1">RidA family protein</fullName>
    </submittedName>
</protein>
<organism evidence="1 2">
    <name type="scientific">Myroides albus</name>
    <dbReference type="NCBI Taxonomy" id="2562892"/>
    <lineage>
        <taxon>Bacteria</taxon>
        <taxon>Pseudomonadati</taxon>
        <taxon>Bacteroidota</taxon>
        <taxon>Flavobacteriia</taxon>
        <taxon>Flavobacteriales</taxon>
        <taxon>Flavobacteriaceae</taxon>
        <taxon>Myroides</taxon>
    </lineage>
</organism>
<proteinExistence type="predicted"/>